<accession>X1C8I7</accession>
<evidence type="ECO:0000313" key="1">
    <source>
        <dbReference type="EMBL" id="GAG92718.1"/>
    </source>
</evidence>
<gene>
    <name evidence="1" type="ORF">S01H4_40612</name>
</gene>
<sequence length="126" mass="14289">MSSKHTRTGARRSGDDYQDIIALDVMVKILEHPDRYEWIQVEADDYGALDDIVSLRTDGSYVVKQVKFAVNPEEDTLDWEYLLAQKKGKNGAPLKSLLQKWSSSLERILADSKLHEASLIKGRIQA</sequence>
<dbReference type="AlphaFoldDB" id="X1C8I7"/>
<feature type="non-terminal residue" evidence="1">
    <location>
        <position position="126"/>
    </location>
</feature>
<reference evidence="1" key="1">
    <citation type="journal article" date="2014" name="Front. Microbiol.">
        <title>High frequency of phylogenetically diverse reductive dehalogenase-homologous genes in deep subseafloor sedimentary metagenomes.</title>
        <authorList>
            <person name="Kawai M."/>
            <person name="Futagami T."/>
            <person name="Toyoda A."/>
            <person name="Takaki Y."/>
            <person name="Nishi S."/>
            <person name="Hori S."/>
            <person name="Arai W."/>
            <person name="Tsubouchi T."/>
            <person name="Morono Y."/>
            <person name="Uchiyama I."/>
            <person name="Ito T."/>
            <person name="Fujiyama A."/>
            <person name="Inagaki F."/>
            <person name="Takami H."/>
        </authorList>
    </citation>
    <scope>NUCLEOTIDE SEQUENCE</scope>
    <source>
        <strain evidence="1">Expedition CK06-06</strain>
    </source>
</reference>
<comment type="caution">
    <text evidence="1">The sequence shown here is derived from an EMBL/GenBank/DDBJ whole genome shotgun (WGS) entry which is preliminary data.</text>
</comment>
<proteinExistence type="predicted"/>
<name>X1C8I7_9ZZZZ</name>
<dbReference type="EMBL" id="BART01022140">
    <property type="protein sequence ID" value="GAG92718.1"/>
    <property type="molecule type" value="Genomic_DNA"/>
</dbReference>
<protein>
    <submittedName>
        <fullName evidence="1">Uncharacterized protein</fullName>
    </submittedName>
</protein>
<organism evidence="1">
    <name type="scientific">marine sediment metagenome</name>
    <dbReference type="NCBI Taxonomy" id="412755"/>
    <lineage>
        <taxon>unclassified sequences</taxon>
        <taxon>metagenomes</taxon>
        <taxon>ecological metagenomes</taxon>
    </lineage>
</organism>